<keyword evidence="1" id="KW-0472">Membrane</keyword>
<evidence type="ECO:0000256" key="1">
    <source>
        <dbReference type="SAM" id="Phobius"/>
    </source>
</evidence>
<evidence type="ECO:0000259" key="2">
    <source>
        <dbReference type="Pfam" id="PF01433"/>
    </source>
</evidence>
<keyword evidence="1" id="KW-1133">Transmembrane helix</keyword>
<feature type="transmembrane region" description="Helical" evidence="1">
    <location>
        <begin position="521"/>
        <end position="544"/>
    </location>
</feature>
<dbReference type="InterPro" id="IPR014782">
    <property type="entry name" value="Peptidase_M1_dom"/>
</dbReference>
<gene>
    <name evidence="3" type="ORF">KEG57_36440</name>
</gene>
<comment type="caution">
    <text evidence="3">The sequence shown here is derived from an EMBL/GenBank/DDBJ whole genome shotgun (WGS) entry which is preliminary data.</text>
</comment>
<evidence type="ECO:0000313" key="4">
    <source>
        <dbReference type="Proteomes" id="UP001151081"/>
    </source>
</evidence>
<feature type="transmembrane region" description="Helical" evidence="1">
    <location>
        <begin position="410"/>
        <end position="434"/>
    </location>
</feature>
<dbReference type="RefSeq" id="WP_272459353.1">
    <property type="nucleotide sequence ID" value="NZ_JAGTJJ010000034.1"/>
</dbReference>
<proteinExistence type="predicted"/>
<feature type="domain" description="Peptidase M1 membrane alanine aminopeptidase" evidence="2">
    <location>
        <begin position="871"/>
        <end position="1064"/>
    </location>
</feature>
<reference evidence="3 4" key="1">
    <citation type="submission" date="2021-04" db="EMBL/GenBank/DDBJ databases">
        <title>Genome analysis of Polyangium sp.</title>
        <authorList>
            <person name="Li Y."/>
            <person name="Wang J."/>
        </authorList>
    </citation>
    <scope>NUCLEOTIDE SEQUENCE [LARGE SCALE GENOMIC DNA]</scope>
    <source>
        <strain evidence="3 4">SDU14</strain>
    </source>
</reference>
<dbReference type="AlphaFoldDB" id="A0A9X3X959"/>
<dbReference type="EMBL" id="JAGTJJ010000034">
    <property type="protein sequence ID" value="MDC3986027.1"/>
    <property type="molecule type" value="Genomic_DNA"/>
</dbReference>
<feature type="transmembrane region" description="Helical" evidence="1">
    <location>
        <begin position="244"/>
        <end position="264"/>
    </location>
</feature>
<dbReference type="Gene3D" id="1.10.390.10">
    <property type="entry name" value="Neutral Protease Domain 2"/>
    <property type="match status" value="1"/>
</dbReference>
<dbReference type="GO" id="GO:0008270">
    <property type="term" value="F:zinc ion binding"/>
    <property type="evidence" value="ECO:0007669"/>
    <property type="project" value="InterPro"/>
</dbReference>
<dbReference type="Pfam" id="PF01433">
    <property type="entry name" value="Peptidase_M1"/>
    <property type="match status" value="1"/>
</dbReference>
<name>A0A9X3X959_9BACT</name>
<feature type="transmembrane region" description="Helical" evidence="1">
    <location>
        <begin position="472"/>
        <end position="491"/>
    </location>
</feature>
<feature type="transmembrane region" description="Helical" evidence="1">
    <location>
        <begin position="440"/>
        <end position="465"/>
    </location>
</feature>
<keyword evidence="4" id="KW-1185">Reference proteome</keyword>
<organism evidence="3 4">
    <name type="scientific">Polyangium jinanense</name>
    <dbReference type="NCBI Taxonomy" id="2829994"/>
    <lineage>
        <taxon>Bacteria</taxon>
        <taxon>Pseudomonadati</taxon>
        <taxon>Myxococcota</taxon>
        <taxon>Polyangia</taxon>
        <taxon>Polyangiales</taxon>
        <taxon>Polyangiaceae</taxon>
        <taxon>Polyangium</taxon>
    </lineage>
</organism>
<dbReference type="GO" id="GO:0008237">
    <property type="term" value="F:metallopeptidase activity"/>
    <property type="evidence" value="ECO:0007669"/>
    <property type="project" value="InterPro"/>
</dbReference>
<dbReference type="SUPFAM" id="SSF55486">
    <property type="entry name" value="Metalloproteases ('zincins'), catalytic domain"/>
    <property type="match status" value="1"/>
</dbReference>
<feature type="transmembrane region" description="Helical" evidence="1">
    <location>
        <begin position="565"/>
        <end position="586"/>
    </location>
</feature>
<evidence type="ECO:0000313" key="3">
    <source>
        <dbReference type="EMBL" id="MDC3986027.1"/>
    </source>
</evidence>
<dbReference type="InterPro" id="IPR027268">
    <property type="entry name" value="Peptidase_M4/M1_CTD_sf"/>
</dbReference>
<feature type="transmembrane region" description="Helical" evidence="1">
    <location>
        <begin position="322"/>
        <end position="341"/>
    </location>
</feature>
<feature type="transmembrane region" description="Helical" evidence="1">
    <location>
        <begin position="60"/>
        <end position="80"/>
    </location>
</feature>
<feature type="transmembrane region" description="Helical" evidence="1">
    <location>
        <begin position="146"/>
        <end position="170"/>
    </location>
</feature>
<keyword evidence="1" id="KW-0812">Transmembrane</keyword>
<dbReference type="Proteomes" id="UP001151081">
    <property type="component" value="Unassembled WGS sequence"/>
</dbReference>
<protein>
    <recommendedName>
        <fullName evidence="2">Peptidase M1 membrane alanine aminopeptidase domain-containing protein</fullName>
    </recommendedName>
</protein>
<feature type="transmembrane region" description="Helical" evidence="1">
    <location>
        <begin position="361"/>
        <end position="382"/>
    </location>
</feature>
<feature type="transmembrane region" description="Helical" evidence="1">
    <location>
        <begin position="177"/>
        <end position="197"/>
    </location>
</feature>
<feature type="transmembrane region" description="Helical" evidence="1">
    <location>
        <begin position="101"/>
        <end position="126"/>
    </location>
</feature>
<sequence length="1189" mass="131983">MWKSFFAFDLRYHLRQPLLWISTLPLVLISFLSASSDSFRIGGAIGNAHMNAPVVIVNQLGVLSIIAMFLVTVFLAGAILRDSEVGMADLLFATPMRKFDYLLGRFLAGFATCLLVFGLITVAMMIGSRMPGIDPARIGPFSLQSYAWGFFVYVVPNLLFVSALLTLLAATTRSMMMVYVGVLGFVALWSIAGFLGGRADSAVLAVLLDPFGVRVLAQATRYFTSADMNVRLPELSGALLMNRALWTMLALGMFGTTLVLFKPLRVGTGRGRRKRRAVREVAASAAPSTPLRRMEPLFGAATAWHQTARLLRADVRAVLRSLPFLVMLLLALANFFANYTIGGMRFDSTPYPLTRLMLEELAGGLNEMLVIVLLFFSGELVYKDRQARIDGLADALPVPNWAPLLAKCGALVAIVLAFLLAGVVAAVGIQLVVGGAPVDVILYAKGTLISSAYFVLMAMALLALQVVAGNKFLGYALGIAVLASGPVLRGLRIEHHLSNFASLPTLRYSDMNGYGHYIAGWAWFVLYWGLLSAAMLVAAQGFWVRGTAPRWRERVKAAAAALRGRAGAALALCLSGFAAAGGWIYYNTNILNDYQSSEALLDFRAGYEKAYRKDMDLPLPSLTGIRAEVDIFPSEHALRIHGHYVLQNKTQAPLVVLRIQNDLRATTHFDKLPAGRLVRDDRRYGVQDWQLDQPLSPGASIALDFTVEVRRHGFTNDGMPDPVNDNGTLFAFEDYFPKFGYNQSLEIDDAQARKARGLGEAHRMPKLEDGQAQSKNYWKLFGIDADFIDFETTVSTSADQTALAPGSLVNSWEKDGRRYFHYKMDRPILPFFGYQSARWEVKRDQWNGLPIEVYYDIKHAYNIDRMIAGAKGALDYYTAHFGPYPYKQVRIVETPLYQSYARAFPTLTPFSESLGFISDLRDPAAADHVFYVTAHELAHQWWGDQAIAANVQGGGLVTESLAEYSALMAVEKHYGAETVRRILRFDLDEYLRGRTAEGAEEQPLIRNESQTYLQYRKASLVFYRLREEIGEAAVNRALRRFLDDKRYQTTPYTTSRDLLGYLRAETPASKQDLVTDLFERIVFYDNRVLAAEASPRADGRWDVSVTVRLAKTEADGYGKETARVYDEPIDIAVFAGGRLLPAAQRMLPAGETRFTLTVAEKPSEVCIDPRQLLIDRVPADNRRAVDIAN</sequence>
<accession>A0A9X3X959</accession>